<feature type="domain" description="Ig-like" evidence="3">
    <location>
        <begin position="225"/>
        <end position="334"/>
    </location>
</feature>
<evidence type="ECO:0000256" key="2">
    <source>
        <dbReference type="SAM" id="SignalP"/>
    </source>
</evidence>
<feature type="domain" description="Ig-like" evidence="3">
    <location>
        <begin position="87"/>
        <end position="221"/>
    </location>
</feature>
<dbReference type="SMART" id="SM00409">
    <property type="entry name" value="IG"/>
    <property type="match status" value="2"/>
</dbReference>
<feature type="signal peptide" evidence="2">
    <location>
        <begin position="1"/>
        <end position="22"/>
    </location>
</feature>
<dbReference type="PROSITE" id="PS50835">
    <property type="entry name" value="IG_LIKE"/>
    <property type="match status" value="2"/>
</dbReference>
<dbReference type="InterPro" id="IPR003599">
    <property type="entry name" value="Ig_sub"/>
</dbReference>
<dbReference type="InterPro" id="IPR007110">
    <property type="entry name" value="Ig-like_dom"/>
</dbReference>
<dbReference type="CDD" id="cd00096">
    <property type="entry name" value="Ig"/>
    <property type="match status" value="1"/>
</dbReference>
<dbReference type="KEGG" id="vde:111251611"/>
<evidence type="ECO:0000259" key="3">
    <source>
        <dbReference type="PROSITE" id="PS50835"/>
    </source>
</evidence>
<dbReference type="InParanoid" id="A0A7M7MBG7"/>
<dbReference type="Pfam" id="PF07686">
    <property type="entry name" value="V-set"/>
    <property type="match status" value="1"/>
</dbReference>
<dbReference type="InterPro" id="IPR003598">
    <property type="entry name" value="Ig_sub2"/>
</dbReference>
<keyword evidence="5" id="KW-1185">Reference proteome</keyword>
<accession>A0A7M7MBG7</accession>
<dbReference type="GO" id="GO:0050808">
    <property type="term" value="P:synapse organization"/>
    <property type="evidence" value="ECO:0007669"/>
    <property type="project" value="TreeGrafter"/>
</dbReference>
<keyword evidence="2" id="KW-0732">Signal</keyword>
<evidence type="ECO:0000313" key="5">
    <source>
        <dbReference type="Proteomes" id="UP000594260"/>
    </source>
</evidence>
<feature type="compositionally biased region" description="Basic and acidic residues" evidence="1">
    <location>
        <begin position="39"/>
        <end position="52"/>
    </location>
</feature>
<evidence type="ECO:0000256" key="1">
    <source>
        <dbReference type="SAM" id="MobiDB-lite"/>
    </source>
</evidence>
<evidence type="ECO:0000313" key="4">
    <source>
        <dbReference type="EnsemblMetazoa" id="XP_022664067"/>
    </source>
</evidence>
<dbReference type="InterPro" id="IPR037448">
    <property type="entry name" value="Zig-8"/>
</dbReference>
<dbReference type="EnsemblMetazoa" id="XM_022808331">
    <property type="protein sequence ID" value="XP_022664066"/>
    <property type="gene ID" value="LOC111251611"/>
</dbReference>
<name>A0A7M7MBG7_VARDE</name>
<dbReference type="AlphaFoldDB" id="A0A7M7MBG7"/>
<dbReference type="InterPro" id="IPR013783">
    <property type="entry name" value="Ig-like_fold"/>
</dbReference>
<dbReference type="GO" id="GO:0032589">
    <property type="term" value="C:neuron projection membrane"/>
    <property type="evidence" value="ECO:0007669"/>
    <property type="project" value="TreeGrafter"/>
</dbReference>
<dbReference type="PANTHER" id="PTHR23279:SF46">
    <property type="entry name" value="DEFECTIVE PROBOSCIS EXTENSION RESPONSE 10, ISOFORM A-RELATED"/>
    <property type="match status" value="1"/>
</dbReference>
<dbReference type="GeneID" id="111251611"/>
<reference evidence="4" key="1">
    <citation type="submission" date="2021-01" db="UniProtKB">
        <authorList>
            <consortium name="EnsemblMetazoa"/>
        </authorList>
    </citation>
    <scope>IDENTIFICATION</scope>
</reference>
<dbReference type="InterPro" id="IPR036179">
    <property type="entry name" value="Ig-like_dom_sf"/>
</dbReference>
<organism evidence="4 5">
    <name type="scientific">Varroa destructor</name>
    <name type="common">Honeybee mite</name>
    <dbReference type="NCBI Taxonomy" id="109461"/>
    <lineage>
        <taxon>Eukaryota</taxon>
        <taxon>Metazoa</taxon>
        <taxon>Ecdysozoa</taxon>
        <taxon>Arthropoda</taxon>
        <taxon>Chelicerata</taxon>
        <taxon>Arachnida</taxon>
        <taxon>Acari</taxon>
        <taxon>Parasitiformes</taxon>
        <taxon>Mesostigmata</taxon>
        <taxon>Gamasina</taxon>
        <taxon>Dermanyssoidea</taxon>
        <taxon>Varroidae</taxon>
        <taxon>Varroa</taxon>
    </lineage>
</organism>
<feature type="chain" id="PRO_5036401646" description="Ig-like domain-containing protein" evidence="2">
    <location>
        <begin position="23"/>
        <end position="420"/>
    </location>
</feature>
<feature type="region of interest" description="Disordered" evidence="1">
    <location>
        <begin position="29"/>
        <end position="65"/>
    </location>
</feature>
<dbReference type="EnsemblMetazoa" id="XM_022808332">
    <property type="protein sequence ID" value="XP_022664067"/>
    <property type="gene ID" value="LOC111251611"/>
</dbReference>
<dbReference type="RefSeq" id="XP_022664066.1">
    <property type="nucleotide sequence ID" value="XM_022808331.1"/>
</dbReference>
<protein>
    <recommendedName>
        <fullName evidence="3">Ig-like domain-containing protein</fullName>
    </recommendedName>
</protein>
<dbReference type="OrthoDB" id="190835at2759"/>
<sequence>MLFCRVAVTLLMLLIAVMIVTAQQQQQQQQQSSVQGQRYSDRRPSAGWHEDSGTESAKGEGSLAPRGTFAKGFSSSLGLHGPHAPPPSINHTLTPTNVTGQLGATAYLHCYVHNAGQKTVTWIRRADYHILTVGVITYTTDERFSAVRIEMPHALSFTTVTASNGSDLVNQSSRQIITVPSTASVEDWMLQIRNVQKGDAGEYECQVNTRYPIISSQITLNVLSPHASILEGSEVFVNGGSVVSLTCVIYDCPLPPTHIFWYHGDRVVNYDSGDSRHRINITSLQPHNPWQDVTRLSLTDGPTQISQLVIQNAAKHHSGSYTCAPVDSAPARVQVHVLQGAAGASVFIRGVRGTLDKTPIYSVHFRAASCLADSLFTCSSPNHVTPAQSQPEMLSRGAFDGGRRRAIFLRKRHPGRLCFG</sequence>
<dbReference type="InterPro" id="IPR013106">
    <property type="entry name" value="Ig_V-set"/>
</dbReference>
<proteinExistence type="predicted"/>
<dbReference type="Proteomes" id="UP000594260">
    <property type="component" value="Unplaced"/>
</dbReference>
<dbReference type="SMART" id="SM00408">
    <property type="entry name" value="IGc2"/>
    <property type="match status" value="2"/>
</dbReference>
<dbReference type="PANTHER" id="PTHR23279">
    <property type="entry name" value="DEFECTIVE PROBOSCIS EXTENSION RESPONSE DPR -RELATED"/>
    <property type="match status" value="1"/>
</dbReference>
<dbReference type="SUPFAM" id="SSF48726">
    <property type="entry name" value="Immunoglobulin"/>
    <property type="match status" value="2"/>
</dbReference>
<dbReference type="Gene3D" id="2.60.40.10">
    <property type="entry name" value="Immunoglobulins"/>
    <property type="match status" value="2"/>
</dbReference>
<dbReference type="RefSeq" id="XP_022664067.1">
    <property type="nucleotide sequence ID" value="XM_022808332.1"/>
</dbReference>